<organism evidence="1 2">
    <name type="scientific">Araneus ventricosus</name>
    <name type="common">Orbweaver spider</name>
    <name type="synonym">Epeira ventricosa</name>
    <dbReference type="NCBI Taxonomy" id="182803"/>
    <lineage>
        <taxon>Eukaryota</taxon>
        <taxon>Metazoa</taxon>
        <taxon>Ecdysozoa</taxon>
        <taxon>Arthropoda</taxon>
        <taxon>Chelicerata</taxon>
        <taxon>Arachnida</taxon>
        <taxon>Araneae</taxon>
        <taxon>Araneomorphae</taxon>
        <taxon>Entelegynae</taxon>
        <taxon>Araneoidea</taxon>
        <taxon>Araneidae</taxon>
        <taxon>Araneus</taxon>
    </lineage>
</organism>
<gene>
    <name evidence="1" type="ORF">AVEN_179443_1</name>
</gene>
<reference evidence="1 2" key="1">
    <citation type="journal article" date="2019" name="Sci. Rep.">
        <title>Orb-weaving spider Araneus ventricosus genome elucidates the spidroin gene catalogue.</title>
        <authorList>
            <person name="Kono N."/>
            <person name="Nakamura H."/>
            <person name="Ohtoshi R."/>
            <person name="Moran D.A.P."/>
            <person name="Shinohara A."/>
            <person name="Yoshida Y."/>
            <person name="Fujiwara M."/>
            <person name="Mori M."/>
            <person name="Tomita M."/>
            <person name="Arakawa K."/>
        </authorList>
    </citation>
    <scope>NUCLEOTIDE SEQUENCE [LARGE SCALE GENOMIC DNA]</scope>
</reference>
<evidence type="ECO:0000313" key="1">
    <source>
        <dbReference type="EMBL" id="GBL90521.1"/>
    </source>
</evidence>
<evidence type="ECO:0000313" key="2">
    <source>
        <dbReference type="Proteomes" id="UP000499080"/>
    </source>
</evidence>
<protein>
    <submittedName>
        <fullName evidence="1">Uncharacterized protein</fullName>
    </submittedName>
</protein>
<dbReference type="OrthoDB" id="6429007at2759"/>
<sequence>MAEEQHVKVIYIAIENHLAILENDLKKYFLADDNLVAKYEWVGNLFQNTLEDLSTAKEEIFIDFTASGEIKRQFSNKSLFEFWAGIDNEFSALETRVFGILLPFSKNPTLAKPDFLRWLLSTQNIDLS</sequence>
<dbReference type="EMBL" id="BGPR01000072">
    <property type="protein sequence ID" value="GBL90521.1"/>
    <property type="molecule type" value="Genomic_DNA"/>
</dbReference>
<dbReference type="AlphaFoldDB" id="A0A4Y2BE29"/>
<keyword evidence="2" id="KW-1185">Reference proteome</keyword>
<accession>A0A4Y2BE29</accession>
<dbReference type="Proteomes" id="UP000499080">
    <property type="component" value="Unassembled WGS sequence"/>
</dbReference>
<proteinExistence type="predicted"/>
<name>A0A4Y2BE29_ARAVE</name>
<comment type="caution">
    <text evidence="1">The sequence shown here is derived from an EMBL/GenBank/DDBJ whole genome shotgun (WGS) entry which is preliminary data.</text>
</comment>